<reference evidence="2" key="1">
    <citation type="submission" date="2020-06" db="EMBL/GenBank/DDBJ databases">
        <authorList>
            <person name="Li T."/>
            <person name="Hu X."/>
            <person name="Zhang T."/>
            <person name="Song X."/>
            <person name="Zhang H."/>
            <person name="Dai N."/>
            <person name="Sheng W."/>
            <person name="Hou X."/>
            <person name="Wei L."/>
        </authorList>
    </citation>
    <scope>NUCLEOTIDE SEQUENCE</scope>
    <source>
        <strain evidence="2">K16</strain>
        <tissue evidence="2">Leaf</tissue>
    </source>
</reference>
<dbReference type="PANTHER" id="PTHR31147">
    <property type="entry name" value="ACYL TRANSFERASE 4"/>
    <property type="match status" value="1"/>
</dbReference>
<evidence type="ECO:0000313" key="2">
    <source>
        <dbReference type="EMBL" id="KAK4409235.1"/>
    </source>
</evidence>
<dbReference type="Proteomes" id="UP001289374">
    <property type="component" value="Unassembled WGS sequence"/>
</dbReference>
<keyword evidence="3" id="KW-1185">Reference proteome</keyword>
<organism evidence="2 3">
    <name type="scientific">Sesamum angolense</name>
    <dbReference type="NCBI Taxonomy" id="2727404"/>
    <lineage>
        <taxon>Eukaryota</taxon>
        <taxon>Viridiplantae</taxon>
        <taxon>Streptophyta</taxon>
        <taxon>Embryophyta</taxon>
        <taxon>Tracheophyta</taxon>
        <taxon>Spermatophyta</taxon>
        <taxon>Magnoliopsida</taxon>
        <taxon>eudicotyledons</taxon>
        <taxon>Gunneridae</taxon>
        <taxon>Pentapetalae</taxon>
        <taxon>asterids</taxon>
        <taxon>lamiids</taxon>
        <taxon>Lamiales</taxon>
        <taxon>Pedaliaceae</taxon>
        <taxon>Sesamum</taxon>
    </lineage>
</organism>
<dbReference type="InterPro" id="IPR023213">
    <property type="entry name" value="CAT-like_dom_sf"/>
</dbReference>
<protein>
    <submittedName>
        <fullName evidence="2">Spermidine sinapoyl-CoA acyltransferase</fullName>
    </submittedName>
</protein>
<name>A0AAE2C5D4_9LAMI</name>
<keyword evidence="2" id="KW-0808">Transferase</keyword>
<dbReference type="Pfam" id="PF02458">
    <property type="entry name" value="Transferase"/>
    <property type="match status" value="1"/>
</dbReference>
<dbReference type="PANTHER" id="PTHR31147:SF33">
    <property type="entry name" value="N-HYDROXYCINNAMOYL_BENZOYLTRANSFERASE, PUTATIVE-RELATED"/>
    <property type="match status" value="1"/>
</dbReference>
<comment type="caution">
    <text evidence="2">The sequence shown here is derived from an EMBL/GenBank/DDBJ whole genome shotgun (WGS) entry which is preliminary data.</text>
</comment>
<evidence type="ECO:0000313" key="3">
    <source>
        <dbReference type="Proteomes" id="UP001289374"/>
    </source>
</evidence>
<dbReference type="Gene3D" id="3.30.559.10">
    <property type="entry name" value="Chloramphenicol acetyltransferase-like domain"/>
    <property type="match status" value="2"/>
</dbReference>
<dbReference type="EMBL" id="JACGWL010000002">
    <property type="protein sequence ID" value="KAK4409235.1"/>
    <property type="molecule type" value="Genomic_DNA"/>
</dbReference>
<gene>
    <name evidence="2" type="ORF">Sango_0504500</name>
</gene>
<evidence type="ECO:0000256" key="1">
    <source>
        <dbReference type="ARBA" id="ARBA00009861"/>
    </source>
</evidence>
<reference evidence="2" key="2">
    <citation type="journal article" date="2024" name="Plant">
        <title>Genomic evolution and insights into agronomic trait innovations of Sesamum species.</title>
        <authorList>
            <person name="Miao H."/>
            <person name="Wang L."/>
            <person name="Qu L."/>
            <person name="Liu H."/>
            <person name="Sun Y."/>
            <person name="Le M."/>
            <person name="Wang Q."/>
            <person name="Wei S."/>
            <person name="Zheng Y."/>
            <person name="Lin W."/>
            <person name="Duan Y."/>
            <person name="Cao H."/>
            <person name="Xiong S."/>
            <person name="Wang X."/>
            <person name="Wei L."/>
            <person name="Li C."/>
            <person name="Ma Q."/>
            <person name="Ju M."/>
            <person name="Zhao R."/>
            <person name="Li G."/>
            <person name="Mu C."/>
            <person name="Tian Q."/>
            <person name="Mei H."/>
            <person name="Zhang T."/>
            <person name="Gao T."/>
            <person name="Zhang H."/>
        </authorList>
    </citation>
    <scope>NUCLEOTIDE SEQUENCE</scope>
    <source>
        <strain evidence="2">K16</strain>
    </source>
</reference>
<proteinExistence type="inferred from homology"/>
<dbReference type="AlphaFoldDB" id="A0AAE2C5D4"/>
<dbReference type="GO" id="GO:0016746">
    <property type="term" value="F:acyltransferase activity"/>
    <property type="evidence" value="ECO:0007669"/>
    <property type="project" value="UniProtKB-KW"/>
</dbReference>
<comment type="similarity">
    <text evidence="1">Belongs to the plant acyltransferase family.</text>
</comment>
<sequence length="447" mass="49963">MQLIIQETAVLRPFKPPFDHDHLLSLSHIDTDRNLLVTLRYLRVYSNTLHQQADPFRVISAALSAALFHYYPFAGTLKRRLPDGRLQLHCRVGDGVPVVSAVVNSPLSSVNYLDDVGVEEKFAEQLVPDPDPDGDSIRPITLQVTRFSCGGFVLGAAVHHAICDGLGATLFFNAMAELARGSDQMTVDPIWERSTLLGPRNPPRVEFPIHEFLSLDKDFFPYEGSGKRVIKDCLSVKEEWLDQLKGLLFKQSGLKFTTFEALGAFIWRARTRASKVPGDEKVTFAYSINIRKIVNPPLPAGYWGNGCVPMYVHLKAAEVAEQPIWRTADSIKKSKHNATNEYLSSFIDFQELHYEKGISGGRRVSGFTDWRHLGHSTVDFGWGGPVAVVPLSRHLLGSAEPCFFLPGKEQRIKVLVQLEEDVVSVFRQEMDELEKGKNGLFFSGSAI</sequence>
<dbReference type="InterPro" id="IPR050898">
    <property type="entry name" value="Plant_acyltransferase"/>
</dbReference>
<accession>A0AAE2C5D4</accession>
<keyword evidence="2" id="KW-0012">Acyltransferase</keyword>